<dbReference type="OrthoDB" id="3559212at2759"/>
<proteinExistence type="predicted"/>
<dbReference type="AlphaFoldDB" id="A0A8H4RTS1"/>
<protein>
    <submittedName>
        <fullName evidence="1">Uncharacterized protein</fullName>
    </submittedName>
</protein>
<evidence type="ECO:0000313" key="1">
    <source>
        <dbReference type="EMBL" id="KAF4635266.1"/>
    </source>
</evidence>
<name>A0A8H4RTS1_9HELO</name>
<gene>
    <name evidence="1" type="ORF">G7Y89_g2837</name>
</gene>
<organism evidence="1 2">
    <name type="scientific">Cudoniella acicularis</name>
    <dbReference type="NCBI Taxonomy" id="354080"/>
    <lineage>
        <taxon>Eukaryota</taxon>
        <taxon>Fungi</taxon>
        <taxon>Dikarya</taxon>
        <taxon>Ascomycota</taxon>
        <taxon>Pezizomycotina</taxon>
        <taxon>Leotiomycetes</taxon>
        <taxon>Helotiales</taxon>
        <taxon>Tricladiaceae</taxon>
        <taxon>Cudoniella</taxon>
    </lineage>
</organism>
<accession>A0A8H4RTS1</accession>
<dbReference type="EMBL" id="JAAMPI010000131">
    <property type="protein sequence ID" value="KAF4635266.1"/>
    <property type="molecule type" value="Genomic_DNA"/>
</dbReference>
<sequence length="307" mass="34297">MLSQSLADLLPTVGYPELAEKETVNHPYNSAKRTHERSNLDLEAMVKICENAEIWPTYPSLLCSETKAKVNVSCINCQFEDKREWQGRIMGRGLHGALSALLARIKHKYGLFRDDTPLMDLWTVCIYCSAKLELYHEADQVGLIFDFKDSNKRAGGMVLRISYKEIEEIVSSKVIMMEGVLLSANTIKTVGVDAERKRLSPTGPVIGNSLSSSVSGDLGPKFAPVTLHYASGYCYKPLFPDIFPLITRHKFYKSPYVLRAIYIQAIDRFRDSLGFIKLAITITNPEKKSLPGAVFLRGASVGMIVLL</sequence>
<comment type="caution">
    <text evidence="1">The sequence shown here is derived from an EMBL/GenBank/DDBJ whole genome shotgun (WGS) entry which is preliminary data.</text>
</comment>
<dbReference type="Proteomes" id="UP000566819">
    <property type="component" value="Unassembled WGS sequence"/>
</dbReference>
<evidence type="ECO:0000313" key="2">
    <source>
        <dbReference type="Proteomes" id="UP000566819"/>
    </source>
</evidence>
<reference evidence="1 2" key="1">
    <citation type="submission" date="2020-03" db="EMBL/GenBank/DDBJ databases">
        <title>Draft Genome Sequence of Cudoniella acicularis.</title>
        <authorList>
            <person name="Buettner E."/>
            <person name="Kellner H."/>
        </authorList>
    </citation>
    <scope>NUCLEOTIDE SEQUENCE [LARGE SCALE GENOMIC DNA]</scope>
    <source>
        <strain evidence="1 2">DSM 108380</strain>
    </source>
</reference>
<keyword evidence="2" id="KW-1185">Reference proteome</keyword>